<comment type="caution">
    <text evidence="5">The sequence shown here is derived from an EMBL/GenBank/DDBJ whole genome shotgun (WGS) entry which is preliminary data.</text>
</comment>
<evidence type="ECO:0000313" key="6">
    <source>
        <dbReference type="Proteomes" id="UP001139103"/>
    </source>
</evidence>
<dbReference type="CDD" id="cd02407">
    <property type="entry name" value="PTH2_family"/>
    <property type="match status" value="1"/>
</dbReference>
<dbReference type="GO" id="GO:0005829">
    <property type="term" value="C:cytosol"/>
    <property type="evidence" value="ECO:0007669"/>
    <property type="project" value="TreeGrafter"/>
</dbReference>
<dbReference type="Pfam" id="PF01981">
    <property type="entry name" value="PTH2"/>
    <property type="match status" value="1"/>
</dbReference>
<keyword evidence="6" id="KW-1185">Reference proteome</keyword>
<dbReference type="InterPro" id="IPR023476">
    <property type="entry name" value="Pep_tRNA_hydro_II_dom_sf"/>
</dbReference>
<proteinExistence type="inferred from homology"/>
<accession>A0A9X1MR98</accession>
<dbReference type="PANTHER" id="PTHR12649">
    <property type="entry name" value="PEPTIDYL-TRNA HYDROLASE 2"/>
    <property type="match status" value="1"/>
</dbReference>
<dbReference type="SUPFAM" id="SSF102462">
    <property type="entry name" value="Peptidyl-tRNA hydrolase II"/>
    <property type="match status" value="1"/>
</dbReference>
<dbReference type="EC" id="3.1.1.29" evidence="1"/>
<evidence type="ECO:0000313" key="5">
    <source>
        <dbReference type="EMBL" id="MCC9630945.1"/>
    </source>
</evidence>
<dbReference type="EMBL" id="JAJKFT010000010">
    <property type="protein sequence ID" value="MCC9630945.1"/>
    <property type="molecule type" value="Genomic_DNA"/>
</dbReference>
<evidence type="ECO:0000256" key="2">
    <source>
        <dbReference type="ARBA" id="ARBA00022801"/>
    </source>
</evidence>
<keyword evidence="2 5" id="KW-0378">Hydrolase</keyword>
<gene>
    <name evidence="5" type="primary">pth2</name>
    <name evidence="5" type="ORF">LOC68_21355</name>
</gene>
<dbReference type="RefSeq" id="WP_230222503.1">
    <property type="nucleotide sequence ID" value="NZ_JAJKFT010000010.1"/>
</dbReference>
<dbReference type="InterPro" id="IPR002833">
    <property type="entry name" value="PTH2"/>
</dbReference>
<name>A0A9X1MR98_9BACT</name>
<evidence type="ECO:0000256" key="3">
    <source>
        <dbReference type="ARBA" id="ARBA00038050"/>
    </source>
</evidence>
<dbReference type="AlphaFoldDB" id="A0A9X1MR98"/>
<dbReference type="GO" id="GO:0004045">
    <property type="term" value="F:peptidyl-tRNA hydrolase activity"/>
    <property type="evidence" value="ECO:0007669"/>
    <property type="project" value="UniProtKB-EC"/>
</dbReference>
<organism evidence="5 6">
    <name type="scientific">Blastopirellula sediminis</name>
    <dbReference type="NCBI Taxonomy" id="2894196"/>
    <lineage>
        <taxon>Bacteria</taxon>
        <taxon>Pseudomonadati</taxon>
        <taxon>Planctomycetota</taxon>
        <taxon>Planctomycetia</taxon>
        <taxon>Pirellulales</taxon>
        <taxon>Pirellulaceae</taxon>
        <taxon>Blastopirellula</taxon>
    </lineage>
</organism>
<evidence type="ECO:0000256" key="1">
    <source>
        <dbReference type="ARBA" id="ARBA00013260"/>
    </source>
</evidence>
<dbReference type="Proteomes" id="UP001139103">
    <property type="component" value="Unassembled WGS sequence"/>
</dbReference>
<evidence type="ECO:0000256" key="4">
    <source>
        <dbReference type="ARBA" id="ARBA00048707"/>
    </source>
</evidence>
<sequence length="280" mass="31304">MTDRDETAPSGSHEDDAALLARFEAQAISREEWTHRRHFQIAYLYLTQRPYDEALEKIRRGIQALNRANGVDDTPDAGYHETITVAYTQLIRQRLAVDSFVSSEDFCQRNPDLLKKGALLHHYSAELLKSREARREFVAADVHPLDSSVSATGETTRVKQVIVMRHDLGMRRGKQIAQGAHAAMAFLCYRLFEGPVSIRDFGPAQQSWLSGHFAKVCCRVNSEQELLDIYAAAKAAGLEVHLITDSGRTEFHGQPTHTCLAIGPDSAEKIDPITGHLQLL</sequence>
<protein>
    <recommendedName>
        <fullName evidence="1">peptidyl-tRNA hydrolase</fullName>
        <ecNumber evidence="1">3.1.1.29</ecNumber>
    </recommendedName>
</protein>
<dbReference type="PANTHER" id="PTHR12649:SF11">
    <property type="entry name" value="PEPTIDYL-TRNA HYDROLASE 2, MITOCHONDRIAL"/>
    <property type="match status" value="1"/>
</dbReference>
<reference evidence="5" key="1">
    <citation type="submission" date="2021-11" db="EMBL/GenBank/DDBJ databases">
        <title>Genome sequence.</title>
        <authorList>
            <person name="Sun Q."/>
        </authorList>
    </citation>
    <scope>NUCLEOTIDE SEQUENCE</scope>
    <source>
        <strain evidence="5">JC732</strain>
    </source>
</reference>
<dbReference type="NCBIfam" id="TIGR00283">
    <property type="entry name" value="arch_pth2"/>
    <property type="match status" value="1"/>
</dbReference>
<comment type="similarity">
    <text evidence="3">Belongs to the PTH2 family.</text>
</comment>
<comment type="catalytic activity">
    <reaction evidence="4">
        <text>an N-acyl-L-alpha-aminoacyl-tRNA + H2O = an N-acyl-L-amino acid + a tRNA + H(+)</text>
        <dbReference type="Rhea" id="RHEA:54448"/>
        <dbReference type="Rhea" id="RHEA-COMP:10123"/>
        <dbReference type="Rhea" id="RHEA-COMP:13883"/>
        <dbReference type="ChEBI" id="CHEBI:15377"/>
        <dbReference type="ChEBI" id="CHEBI:15378"/>
        <dbReference type="ChEBI" id="CHEBI:59874"/>
        <dbReference type="ChEBI" id="CHEBI:78442"/>
        <dbReference type="ChEBI" id="CHEBI:138191"/>
        <dbReference type="EC" id="3.1.1.29"/>
    </reaction>
</comment>
<dbReference type="Gene3D" id="3.40.1490.10">
    <property type="entry name" value="Bit1"/>
    <property type="match status" value="1"/>
</dbReference>